<dbReference type="PROSITE" id="PS51257">
    <property type="entry name" value="PROKAR_LIPOPROTEIN"/>
    <property type="match status" value="1"/>
</dbReference>
<evidence type="ECO:0000313" key="4">
    <source>
        <dbReference type="Proteomes" id="UP000198727"/>
    </source>
</evidence>
<dbReference type="Pfam" id="PF10647">
    <property type="entry name" value="Gmad1"/>
    <property type="match status" value="1"/>
</dbReference>
<evidence type="ECO:0000313" key="3">
    <source>
        <dbReference type="EMBL" id="SFP34085.1"/>
    </source>
</evidence>
<keyword evidence="1" id="KW-0732">Signal</keyword>
<proteinExistence type="predicted"/>
<sequence length="577" mass="61479">MRAVLAVLAGLTLVTGCATVPAESQPEVVTGERLGQMAPDIPEPAKDLDVLTLVRDFVRASARSTNDYATARVYLDSDARKMWRPAKGVTVIEDKFDTVYAVGEEQPADPNEQVVVLRGVQVGRLGQDSAFIPTRDVFQQQFRVRRQADGQWRIVDPPTNVVVTESDFGENYLRVPLYFVAPEPVTLVPDLRYVPKRPQSGLPDRVVDLLLSGPSQGLAGAVRNPLGDDVRTEGNVTVVADGALVVPLKGVQGRSKEDKELIAAQIVRSLQPVTSSRIRLLSDGTSLVSGQPEWRPSDLPAYDALTVPSSDLPGLVSVSGRIRSLADGTPIHGPAGAGVYPVETAAQSIDGQQLAIVERVDGRARLRIGDLGREAVSVDLTGDSLTRPSWRPSAGAGTPSGEVWTVRDGGQVVRVLRTPAGGWVSQTVSATEVTALGTITALRLSRDGTRAAVVAGGQLVVASVIRTPDSVNLRSPRILQPSRLTGVVDVDWATQDTLVVATSTTALPVARVPVDGLRMDKFNSSNLTPPVHAVTAAPSRAVVVADSIGLWTANDIGEVWRPHDFPQGPEARPFYPG</sequence>
<protein>
    <submittedName>
        <fullName evidence="3">Lipoprotein LpqB beta-propeller domain-containing protein</fullName>
    </submittedName>
</protein>
<accession>A0A1I5PJ65</accession>
<dbReference type="AlphaFoldDB" id="A0A1I5PJ65"/>
<dbReference type="EMBL" id="FOWW01000002">
    <property type="protein sequence ID" value="SFP34085.1"/>
    <property type="molecule type" value="Genomic_DNA"/>
</dbReference>
<keyword evidence="3" id="KW-0449">Lipoprotein</keyword>
<reference evidence="4" key="1">
    <citation type="submission" date="2016-10" db="EMBL/GenBank/DDBJ databases">
        <authorList>
            <person name="Varghese N."/>
            <person name="Submissions S."/>
        </authorList>
    </citation>
    <scope>NUCLEOTIDE SEQUENCE [LARGE SCALE GENOMIC DNA]</scope>
    <source>
        <strain evidence="4">CGMCC 4.5579</strain>
    </source>
</reference>
<dbReference type="SMART" id="SM00909">
    <property type="entry name" value="Germane"/>
    <property type="match status" value="1"/>
</dbReference>
<dbReference type="Pfam" id="PF25976">
    <property type="entry name" value="LpqB_N"/>
    <property type="match status" value="1"/>
</dbReference>
<dbReference type="SUPFAM" id="SSF75011">
    <property type="entry name" value="3-carboxy-cis,cis-mucoante lactonizing enzyme"/>
    <property type="match status" value="1"/>
</dbReference>
<dbReference type="STRING" id="587909.SAMN05421810_102311"/>
<feature type="domain" description="GerMN" evidence="2">
    <location>
        <begin position="203"/>
        <end position="291"/>
    </location>
</feature>
<dbReference type="InterPro" id="IPR059026">
    <property type="entry name" value="LpqB_N"/>
</dbReference>
<dbReference type="InterPro" id="IPR019606">
    <property type="entry name" value="GerMN"/>
</dbReference>
<evidence type="ECO:0000259" key="2">
    <source>
        <dbReference type="SMART" id="SM00909"/>
    </source>
</evidence>
<dbReference type="Proteomes" id="UP000198727">
    <property type="component" value="Unassembled WGS sequence"/>
</dbReference>
<evidence type="ECO:0000256" key="1">
    <source>
        <dbReference type="SAM" id="SignalP"/>
    </source>
</evidence>
<feature type="signal peptide" evidence="1">
    <location>
        <begin position="1"/>
        <end position="22"/>
    </location>
</feature>
<dbReference type="RefSeq" id="WP_092529089.1">
    <property type="nucleotide sequence ID" value="NZ_FOWW01000002.1"/>
</dbReference>
<feature type="chain" id="PRO_5011607384" evidence="1">
    <location>
        <begin position="23"/>
        <end position="577"/>
    </location>
</feature>
<gene>
    <name evidence="3" type="ORF">SAMN05421810_102311</name>
</gene>
<organism evidence="3 4">
    <name type="scientific">Amycolatopsis arida</name>
    <dbReference type="NCBI Taxonomy" id="587909"/>
    <lineage>
        <taxon>Bacteria</taxon>
        <taxon>Bacillati</taxon>
        <taxon>Actinomycetota</taxon>
        <taxon>Actinomycetes</taxon>
        <taxon>Pseudonocardiales</taxon>
        <taxon>Pseudonocardiaceae</taxon>
        <taxon>Amycolatopsis</taxon>
    </lineage>
</organism>
<dbReference type="InterPro" id="IPR018910">
    <property type="entry name" value="LpqB_C"/>
</dbReference>
<keyword evidence="4" id="KW-1185">Reference proteome</keyword>
<dbReference type="Pfam" id="PF10646">
    <property type="entry name" value="Germane"/>
    <property type="match status" value="1"/>
</dbReference>
<name>A0A1I5PJ65_9PSEU</name>
<dbReference type="OrthoDB" id="3226781at2"/>